<reference evidence="1" key="2">
    <citation type="journal article" date="2015" name="Data Brief">
        <title>Shoot transcriptome of the giant reed, Arundo donax.</title>
        <authorList>
            <person name="Barrero R.A."/>
            <person name="Guerrero F.D."/>
            <person name="Moolhuijzen P."/>
            <person name="Goolsby J.A."/>
            <person name="Tidwell J."/>
            <person name="Bellgard S.E."/>
            <person name="Bellgard M.I."/>
        </authorList>
    </citation>
    <scope>NUCLEOTIDE SEQUENCE</scope>
    <source>
        <tissue evidence="1">Shoot tissue taken approximately 20 cm above the soil surface</tissue>
    </source>
</reference>
<accession>A0A0A8Z7J6</accession>
<name>A0A0A8Z7J6_ARUDO</name>
<proteinExistence type="predicted"/>
<sequence length="18" mass="2032">MCTSRLTMEKKMSSSPSQ</sequence>
<evidence type="ECO:0000313" key="1">
    <source>
        <dbReference type="EMBL" id="JAD34786.1"/>
    </source>
</evidence>
<reference evidence="1" key="1">
    <citation type="submission" date="2014-09" db="EMBL/GenBank/DDBJ databases">
        <authorList>
            <person name="Magalhaes I.L.F."/>
            <person name="Oliveira U."/>
            <person name="Santos F.R."/>
            <person name="Vidigal T.H.D.A."/>
            <person name="Brescovit A.D."/>
            <person name="Santos A.J."/>
        </authorList>
    </citation>
    <scope>NUCLEOTIDE SEQUENCE</scope>
    <source>
        <tissue evidence="1">Shoot tissue taken approximately 20 cm above the soil surface</tissue>
    </source>
</reference>
<organism evidence="1">
    <name type="scientific">Arundo donax</name>
    <name type="common">Giant reed</name>
    <name type="synonym">Donax arundinaceus</name>
    <dbReference type="NCBI Taxonomy" id="35708"/>
    <lineage>
        <taxon>Eukaryota</taxon>
        <taxon>Viridiplantae</taxon>
        <taxon>Streptophyta</taxon>
        <taxon>Embryophyta</taxon>
        <taxon>Tracheophyta</taxon>
        <taxon>Spermatophyta</taxon>
        <taxon>Magnoliopsida</taxon>
        <taxon>Liliopsida</taxon>
        <taxon>Poales</taxon>
        <taxon>Poaceae</taxon>
        <taxon>PACMAD clade</taxon>
        <taxon>Arundinoideae</taxon>
        <taxon>Arundineae</taxon>
        <taxon>Arundo</taxon>
    </lineage>
</organism>
<dbReference type="AlphaFoldDB" id="A0A0A8Z7J6"/>
<dbReference type="EMBL" id="GBRH01263109">
    <property type="protein sequence ID" value="JAD34786.1"/>
    <property type="molecule type" value="Transcribed_RNA"/>
</dbReference>
<protein>
    <submittedName>
        <fullName evidence="1">Uncharacterized protein</fullName>
    </submittedName>
</protein>